<gene>
    <name evidence="1" type="ORF">KI387_015403</name>
</gene>
<dbReference type="EMBL" id="JAHRHJ020000003">
    <property type="protein sequence ID" value="KAH9320764.1"/>
    <property type="molecule type" value="Genomic_DNA"/>
</dbReference>
<dbReference type="AlphaFoldDB" id="A0AA38LDB8"/>
<reference evidence="1 2" key="1">
    <citation type="journal article" date="2021" name="Nat. Plants">
        <title>The Taxus genome provides insights into paclitaxel biosynthesis.</title>
        <authorList>
            <person name="Xiong X."/>
            <person name="Gou J."/>
            <person name="Liao Q."/>
            <person name="Li Y."/>
            <person name="Zhou Q."/>
            <person name="Bi G."/>
            <person name="Li C."/>
            <person name="Du R."/>
            <person name="Wang X."/>
            <person name="Sun T."/>
            <person name="Guo L."/>
            <person name="Liang H."/>
            <person name="Lu P."/>
            <person name="Wu Y."/>
            <person name="Zhang Z."/>
            <person name="Ro D.K."/>
            <person name="Shang Y."/>
            <person name="Huang S."/>
            <person name="Yan J."/>
        </authorList>
    </citation>
    <scope>NUCLEOTIDE SEQUENCE [LARGE SCALE GENOMIC DNA]</scope>
    <source>
        <strain evidence="1">Ta-2019</strain>
    </source>
</reference>
<proteinExistence type="predicted"/>
<comment type="caution">
    <text evidence="1">The sequence shown here is derived from an EMBL/GenBank/DDBJ whole genome shotgun (WGS) entry which is preliminary data.</text>
</comment>
<organism evidence="1 2">
    <name type="scientific">Taxus chinensis</name>
    <name type="common">Chinese yew</name>
    <name type="synonym">Taxus wallichiana var. chinensis</name>
    <dbReference type="NCBI Taxonomy" id="29808"/>
    <lineage>
        <taxon>Eukaryota</taxon>
        <taxon>Viridiplantae</taxon>
        <taxon>Streptophyta</taxon>
        <taxon>Embryophyta</taxon>
        <taxon>Tracheophyta</taxon>
        <taxon>Spermatophyta</taxon>
        <taxon>Pinopsida</taxon>
        <taxon>Pinidae</taxon>
        <taxon>Conifers II</taxon>
        <taxon>Cupressales</taxon>
        <taxon>Taxaceae</taxon>
        <taxon>Taxus</taxon>
    </lineage>
</organism>
<evidence type="ECO:0000313" key="2">
    <source>
        <dbReference type="Proteomes" id="UP000824469"/>
    </source>
</evidence>
<accession>A0AA38LDB8</accession>
<feature type="non-terminal residue" evidence="1">
    <location>
        <position position="74"/>
    </location>
</feature>
<evidence type="ECO:0000313" key="1">
    <source>
        <dbReference type="EMBL" id="KAH9320764.1"/>
    </source>
</evidence>
<sequence>DRDPPPWPGRRLHDRYPVRMTAALSGRRLHDRRPIQGSGYTTTALKAAVTKPPPLLRAAVLHRMQKSLTFEIAL</sequence>
<name>A0AA38LDB8_TAXCH</name>
<feature type="non-terminal residue" evidence="1">
    <location>
        <position position="1"/>
    </location>
</feature>
<keyword evidence="2" id="KW-1185">Reference proteome</keyword>
<dbReference type="Proteomes" id="UP000824469">
    <property type="component" value="Unassembled WGS sequence"/>
</dbReference>
<protein>
    <submittedName>
        <fullName evidence="1">Uncharacterized protein</fullName>
    </submittedName>
</protein>